<dbReference type="GO" id="GO:0006457">
    <property type="term" value="P:protein folding"/>
    <property type="evidence" value="ECO:0007669"/>
    <property type="project" value="InterPro"/>
</dbReference>
<feature type="coiled-coil region" evidence="3">
    <location>
        <begin position="81"/>
        <end position="108"/>
    </location>
</feature>
<feature type="region of interest" description="Disordered" evidence="4">
    <location>
        <begin position="114"/>
        <end position="136"/>
    </location>
</feature>
<dbReference type="SUPFAM" id="SSF46579">
    <property type="entry name" value="Prefoldin"/>
    <property type="match status" value="1"/>
</dbReference>
<gene>
    <name evidence="5" type="ORF">WJX81_007111</name>
</gene>
<comment type="caution">
    <text evidence="5">The sequence shown here is derived from an EMBL/GenBank/DDBJ whole genome shotgun (WGS) entry which is preliminary data.</text>
</comment>
<dbReference type="InterPro" id="IPR002777">
    <property type="entry name" value="PFD_beta-like"/>
</dbReference>
<accession>A0AAW1QC74</accession>
<organism evidence="5 6">
    <name type="scientific">Elliptochloris bilobata</name>
    <dbReference type="NCBI Taxonomy" id="381761"/>
    <lineage>
        <taxon>Eukaryota</taxon>
        <taxon>Viridiplantae</taxon>
        <taxon>Chlorophyta</taxon>
        <taxon>core chlorophytes</taxon>
        <taxon>Trebouxiophyceae</taxon>
        <taxon>Trebouxiophyceae incertae sedis</taxon>
        <taxon>Elliptochloris clade</taxon>
        <taxon>Elliptochloris</taxon>
    </lineage>
</organism>
<dbReference type="Pfam" id="PF01920">
    <property type="entry name" value="Prefoldin_2"/>
    <property type="match status" value="1"/>
</dbReference>
<dbReference type="GO" id="GO:0009409">
    <property type="term" value="P:response to cold"/>
    <property type="evidence" value="ECO:0007669"/>
    <property type="project" value="UniProtKB-ARBA"/>
</dbReference>
<evidence type="ECO:0000313" key="5">
    <source>
        <dbReference type="EMBL" id="KAK9819065.1"/>
    </source>
</evidence>
<dbReference type="GO" id="GO:0016272">
    <property type="term" value="C:prefoldin complex"/>
    <property type="evidence" value="ECO:0007669"/>
    <property type="project" value="InterPro"/>
</dbReference>
<reference evidence="5 6" key="1">
    <citation type="journal article" date="2024" name="Nat. Commun.">
        <title>Phylogenomics reveals the evolutionary origins of lichenization in chlorophyte algae.</title>
        <authorList>
            <person name="Puginier C."/>
            <person name="Libourel C."/>
            <person name="Otte J."/>
            <person name="Skaloud P."/>
            <person name="Haon M."/>
            <person name="Grisel S."/>
            <person name="Petersen M."/>
            <person name="Berrin J.G."/>
            <person name="Delaux P.M."/>
            <person name="Dal Grande F."/>
            <person name="Keller J."/>
        </authorList>
    </citation>
    <scope>NUCLEOTIDE SEQUENCE [LARGE SCALE GENOMIC DNA]</scope>
    <source>
        <strain evidence="5 6">SAG 245.80</strain>
    </source>
</reference>
<dbReference type="InterPro" id="IPR009053">
    <property type="entry name" value="Prefoldin"/>
</dbReference>
<dbReference type="GO" id="GO:0051082">
    <property type="term" value="F:unfolded protein binding"/>
    <property type="evidence" value="ECO:0007669"/>
    <property type="project" value="InterPro"/>
</dbReference>
<keyword evidence="6" id="KW-1185">Reference proteome</keyword>
<comment type="similarity">
    <text evidence="1">Belongs to the prefoldin subunit beta family.</text>
</comment>
<evidence type="ECO:0000313" key="6">
    <source>
        <dbReference type="Proteomes" id="UP001445335"/>
    </source>
</evidence>
<evidence type="ECO:0000256" key="4">
    <source>
        <dbReference type="SAM" id="MobiDB-lite"/>
    </source>
</evidence>
<sequence>MSAPGSLKSEQAILGRFQELRSELDGLAGRANNVQAELNDHDLVLKTLEPLDGGRKCYRLVGEVLVERTVAEVAPAVRSNRDQLSLALTKMQEQLERKKKALADFQEQYKVRVKGEGTAEPAPGQAGPASSRGVMV</sequence>
<evidence type="ECO:0000256" key="3">
    <source>
        <dbReference type="SAM" id="Coils"/>
    </source>
</evidence>
<dbReference type="InterPro" id="IPR027235">
    <property type="entry name" value="PFD2"/>
</dbReference>
<dbReference type="Gene3D" id="1.10.287.370">
    <property type="match status" value="1"/>
</dbReference>
<protein>
    <recommendedName>
        <fullName evidence="7">Prefoldin subunit 2</fullName>
    </recommendedName>
</protein>
<dbReference type="PANTHER" id="PTHR13303">
    <property type="entry name" value="PREFOLDIN SUBUNIT 2"/>
    <property type="match status" value="1"/>
</dbReference>
<dbReference type="CDD" id="cd23163">
    <property type="entry name" value="Prefoldin_2"/>
    <property type="match status" value="1"/>
</dbReference>
<dbReference type="FunFam" id="1.10.287.370:FF:000002">
    <property type="entry name" value="Prefoldin subunit 2"/>
    <property type="match status" value="1"/>
</dbReference>
<evidence type="ECO:0000256" key="2">
    <source>
        <dbReference type="ARBA" id="ARBA00023186"/>
    </source>
</evidence>
<dbReference type="Proteomes" id="UP001445335">
    <property type="component" value="Unassembled WGS sequence"/>
</dbReference>
<dbReference type="EMBL" id="JALJOU010000133">
    <property type="protein sequence ID" value="KAK9819065.1"/>
    <property type="molecule type" value="Genomic_DNA"/>
</dbReference>
<keyword evidence="2" id="KW-0143">Chaperone</keyword>
<name>A0AAW1QC74_9CHLO</name>
<proteinExistence type="inferred from homology"/>
<dbReference type="AlphaFoldDB" id="A0AAW1QC74"/>
<evidence type="ECO:0008006" key="7">
    <source>
        <dbReference type="Google" id="ProtNLM"/>
    </source>
</evidence>
<keyword evidence="3" id="KW-0175">Coiled coil</keyword>
<evidence type="ECO:0000256" key="1">
    <source>
        <dbReference type="ARBA" id="ARBA00008045"/>
    </source>
</evidence>